<sequence length="60" mass="6354">MTTQAGDVKPPMSGPPPGEFDGASSRPQDPSNPSGPSDIPSNKPAWYDPQHMGPWNPNQP</sequence>
<organism evidence="1 2">
    <name type="scientific">Larimichthys crocea</name>
    <name type="common">Large yellow croaker</name>
    <name type="synonym">Pseudosciaena crocea</name>
    <dbReference type="NCBI Taxonomy" id="215358"/>
    <lineage>
        <taxon>Eukaryota</taxon>
        <taxon>Metazoa</taxon>
        <taxon>Chordata</taxon>
        <taxon>Craniata</taxon>
        <taxon>Vertebrata</taxon>
        <taxon>Euteleostomi</taxon>
        <taxon>Actinopterygii</taxon>
        <taxon>Neopterygii</taxon>
        <taxon>Teleostei</taxon>
        <taxon>Neoteleostei</taxon>
        <taxon>Acanthomorphata</taxon>
        <taxon>Eupercaria</taxon>
        <taxon>Sciaenidae</taxon>
        <taxon>Larimichthys</taxon>
    </lineage>
</organism>
<dbReference type="Proteomes" id="UP000793456">
    <property type="component" value="Chromosome IV"/>
</dbReference>
<proteinExistence type="predicted"/>
<comment type="caution">
    <text evidence="1">The sequence shown here is derived from an EMBL/GenBank/DDBJ whole genome shotgun (WGS) entry which is preliminary data.</text>
</comment>
<gene>
    <name evidence="1" type="ORF">E3U43_007167</name>
</gene>
<name>A0ACD3RPR4_LARCR</name>
<evidence type="ECO:0000313" key="1">
    <source>
        <dbReference type="EMBL" id="TMS20674.1"/>
    </source>
</evidence>
<evidence type="ECO:0000313" key="2">
    <source>
        <dbReference type="Proteomes" id="UP000793456"/>
    </source>
</evidence>
<accession>A0ACD3RPR4</accession>
<dbReference type="EMBL" id="CM011677">
    <property type="protein sequence ID" value="TMS20674.1"/>
    <property type="molecule type" value="Genomic_DNA"/>
</dbReference>
<keyword evidence="2" id="KW-1185">Reference proteome</keyword>
<protein>
    <submittedName>
        <fullName evidence="1">Uncharacterized protein</fullName>
    </submittedName>
</protein>
<reference evidence="1" key="1">
    <citation type="submission" date="2018-11" db="EMBL/GenBank/DDBJ databases">
        <title>The sequence and de novo assembly of Larimichthys crocea genome using PacBio and Hi-C technologies.</title>
        <authorList>
            <person name="Xu P."/>
            <person name="Chen B."/>
            <person name="Zhou Z."/>
            <person name="Ke Q."/>
            <person name="Wu Y."/>
            <person name="Bai H."/>
            <person name="Pu F."/>
        </authorList>
    </citation>
    <scope>NUCLEOTIDE SEQUENCE</scope>
    <source>
        <tissue evidence="1">Muscle</tissue>
    </source>
</reference>